<evidence type="ECO:0000256" key="1">
    <source>
        <dbReference type="ARBA" id="ARBA00022448"/>
    </source>
</evidence>
<dbReference type="InterPro" id="IPR017896">
    <property type="entry name" value="4Fe4S_Fe-S-bd"/>
</dbReference>
<dbReference type="CDD" id="cd10553">
    <property type="entry name" value="PhsB_like"/>
    <property type="match status" value="1"/>
</dbReference>
<dbReference type="HOGENOM" id="CLU_043374_2_2_9"/>
<proteinExistence type="predicted"/>
<dbReference type="eggNOG" id="COG0437">
    <property type="taxonomic scope" value="Bacteria"/>
</dbReference>
<keyword evidence="2" id="KW-0004">4Fe-4S</keyword>
<name>F6B2M3_DESCC</name>
<evidence type="ECO:0000256" key="4">
    <source>
        <dbReference type="ARBA" id="ARBA00022737"/>
    </source>
</evidence>
<keyword evidence="4" id="KW-0677">Repeat</keyword>
<dbReference type="InterPro" id="IPR050954">
    <property type="entry name" value="ET_IronSulfur_Cluster-Binding"/>
</dbReference>
<dbReference type="STRING" id="868595.Desca_0978"/>
<dbReference type="Pfam" id="PF13247">
    <property type="entry name" value="Fer4_11"/>
    <property type="match status" value="1"/>
</dbReference>
<dbReference type="RefSeq" id="WP_013809954.1">
    <property type="nucleotide sequence ID" value="NC_015565.1"/>
</dbReference>
<dbReference type="KEGG" id="dca:Desca_0978"/>
<evidence type="ECO:0000256" key="7">
    <source>
        <dbReference type="ARBA" id="ARBA00023014"/>
    </source>
</evidence>
<gene>
    <name evidence="9" type="ordered locus">Desca_0978</name>
</gene>
<evidence type="ECO:0000313" key="9">
    <source>
        <dbReference type="EMBL" id="AEF93852.1"/>
    </source>
</evidence>
<dbReference type="PROSITE" id="PS51379">
    <property type="entry name" value="4FE4S_FER_2"/>
    <property type="match status" value="3"/>
</dbReference>
<evidence type="ECO:0000256" key="2">
    <source>
        <dbReference type="ARBA" id="ARBA00022485"/>
    </source>
</evidence>
<dbReference type="InterPro" id="IPR017900">
    <property type="entry name" value="4Fe4S_Fe_S_CS"/>
</dbReference>
<sequence length="169" mass="18709">MSKFILFQDEKKCISCRSCQVQCKVNKGLGVGPKPNQIIEVGPVEVNGRLKANYVFLSCFHCDNPWCIAACPNGAIQKREEDGVIFIDQDRCAGCKSCIMACPWSAPQWDARKGKAVKCDLCKDRIDAGLKPACVTACPTNSLRLVRTEDLPDTKRVRFVRELVARGVS</sequence>
<dbReference type="Gene3D" id="3.30.70.20">
    <property type="match status" value="2"/>
</dbReference>
<dbReference type="Pfam" id="PF12800">
    <property type="entry name" value="Fer4_4"/>
    <property type="match status" value="1"/>
</dbReference>
<protein>
    <submittedName>
        <fullName evidence="9">4Fe-4S ferredoxin iron-sulfur binding domain-containing protein</fullName>
    </submittedName>
</protein>
<dbReference type="PROSITE" id="PS00198">
    <property type="entry name" value="4FE4S_FER_1"/>
    <property type="match status" value="1"/>
</dbReference>
<accession>F6B2M3</accession>
<dbReference type="GO" id="GO:0046872">
    <property type="term" value="F:metal ion binding"/>
    <property type="evidence" value="ECO:0007669"/>
    <property type="project" value="UniProtKB-KW"/>
</dbReference>
<evidence type="ECO:0000256" key="6">
    <source>
        <dbReference type="ARBA" id="ARBA00023004"/>
    </source>
</evidence>
<feature type="domain" description="4Fe-4S ferredoxin-type" evidence="8">
    <location>
        <begin position="83"/>
        <end position="112"/>
    </location>
</feature>
<dbReference type="Proteomes" id="UP000009226">
    <property type="component" value="Chromosome"/>
</dbReference>
<evidence type="ECO:0000256" key="5">
    <source>
        <dbReference type="ARBA" id="ARBA00022982"/>
    </source>
</evidence>
<keyword evidence="5" id="KW-0249">Electron transport</keyword>
<dbReference type="PANTHER" id="PTHR43177">
    <property type="entry name" value="PROTEIN NRFC"/>
    <property type="match status" value="1"/>
</dbReference>
<keyword evidence="6" id="KW-0408">Iron</keyword>
<evidence type="ECO:0000313" key="10">
    <source>
        <dbReference type="Proteomes" id="UP000009226"/>
    </source>
</evidence>
<reference evidence="9 10" key="1">
    <citation type="submission" date="2011-05" db="EMBL/GenBank/DDBJ databases">
        <title>Complete sequence of Desulfotomaculum carboxydivorans CO-1-SRB.</title>
        <authorList>
            <consortium name="US DOE Joint Genome Institute"/>
            <person name="Lucas S."/>
            <person name="Han J."/>
            <person name="Lapidus A."/>
            <person name="Cheng J.-F."/>
            <person name="Goodwin L."/>
            <person name="Pitluck S."/>
            <person name="Peters L."/>
            <person name="Mikhailova N."/>
            <person name="Lu M."/>
            <person name="Han C."/>
            <person name="Tapia R."/>
            <person name="Land M."/>
            <person name="Hauser L."/>
            <person name="Kyrpides N."/>
            <person name="Ivanova N."/>
            <person name="Pagani I."/>
            <person name="Stams A."/>
            <person name="Plugge C."/>
            <person name="Muyzer G."/>
            <person name="Kuever J."/>
            <person name="Parshina S."/>
            <person name="Ivanova A."/>
            <person name="Nazina T."/>
            <person name="Woyke T."/>
        </authorList>
    </citation>
    <scope>NUCLEOTIDE SEQUENCE [LARGE SCALE GENOMIC DNA]</scope>
    <source>
        <strain evidence="10">DSM 14880 / VKM B-2319 / CO-1-SRB</strain>
    </source>
</reference>
<evidence type="ECO:0000256" key="3">
    <source>
        <dbReference type="ARBA" id="ARBA00022723"/>
    </source>
</evidence>
<dbReference type="AlphaFoldDB" id="F6B2M3"/>
<feature type="domain" description="4Fe-4S ferredoxin-type" evidence="8">
    <location>
        <begin position="48"/>
        <end position="81"/>
    </location>
</feature>
<feature type="domain" description="4Fe-4S ferredoxin-type" evidence="8">
    <location>
        <begin position="4"/>
        <end position="34"/>
    </location>
</feature>
<evidence type="ECO:0000259" key="8">
    <source>
        <dbReference type="PROSITE" id="PS51379"/>
    </source>
</evidence>
<keyword evidence="7" id="KW-0411">Iron-sulfur</keyword>
<keyword evidence="1" id="KW-0813">Transport</keyword>
<dbReference type="GO" id="GO:0051539">
    <property type="term" value="F:4 iron, 4 sulfur cluster binding"/>
    <property type="evidence" value="ECO:0007669"/>
    <property type="project" value="UniProtKB-KW"/>
</dbReference>
<organism evidence="9 10">
    <name type="scientific">Desulfotomaculum nigrificans (strain DSM 14880 / VKM B-2319 / CO-1-SRB)</name>
    <name type="common">Desulfotomaculum carboxydivorans</name>
    <dbReference type="NCBI Taxonomy" id="868595"/>
    <lineage>
        <taxon>Bacteria</taxon>
        <taxon>Bacillati</taxon>
        <taxon>Bacillota</taxon>
        <taxon>Clostridia</taxon>
        <taxon>Eubacteriales</taxon>
        <taxon>Desulfotomaculaceae</taxon>
        <taxon>Desulfotomaculum</taxon>
    </lineage>
</organism>
<keyword evidence="10" id="KW-1185">Reference proteome</keyword>
<dbReference type="SUPFAM" id="SSF54862">
    <property type="entry name" value="4Fe-4S ferredoxins"/>
    <property type="match status" value="1"/>
</dbReference>
<dbReference type="PANTHER" id="PTHR43177:SF5">
    <property type="entry name" value="ANAEROBIC DIMETHYL SULFOXIDE REDUCTASE CHAIN B-RELATED"/>
    <property type="match status" value="1"/>
</dbReference>
<dbReference type="EMBL" id="CP002736">
    <property type="protein sequence ID" value="AEF93852.1"/>
    <property type="molecule type" value="Genomic_DNA"/>
</dbReference>
<keyword evidence="3" id="KW-0479">Metal-binding</keyword>